<feature type="non-terminal residue" evidence="2">
    <location>
        <position position="1"/>
    </location>
</feature>
<organism evidence="2">
    <name type="scientific">uncultured Rubrobacteraceae bacterium</name>
    <dbReference type="NCBI Taxonomy" id="349277"/>
    <lineage>
        <taxon>Bacteria</taxon>
        <taxon>Bacillati</taxon>
        <taxon>Actinomycetota</taxon>
        <taxon>Rubrobacteria</taxon>
        <taxon>Rubrobacterales</taxon>
        <taxon>Rubrobacteraceae</taxon>
        <taxon>environmental samples</taxon>
    </lineage>
</organism>
<reference evidence="2" key="1">
    <citation type="submission" date="2020-02" db="EMBL/GenBank/DDBJ databases">
        <authorList>
            <person name="Meier V. D."/>
        </authorList>
    </citation>
    <scope>NUCLEOTIDE SEQUENCE</scope>
    <source>
        <strain evidence="2">AVDCRST_MAG12</strain>
    </source>
</reference>
<accession>A0A6J4SGU4</accession>
<name>A0A6J4SGU4_9ACTN</name>
<evidence type="ECO:0000313" key="2">
    <source>
        <dbReference type="EMBL" id="CAA9498625.1"/>
    </source>
</evidence>
<protein>
    <submittedName>
        <fullName evidence="2">Uncharacterized protein</fullName>
    </submittedName>
</protein>
<feature type="compositionally biased region" description="Basic and acidic residues" evidence="1">
    <location>
        <begin position="87"/>
        <end position="138"/>
    </location>
</feature>
<proteinExistence type="predicted"/>
<feature type="region of interest" description="Disordered" evidence="1">
    <location>
        <begin position="1"/>
        <end position="29"/>
    </location>
</feature>
<feature type="region of interest" description="Disordered" evidence="1">
    <location>
        <begin position="49"/>
        <end position="158"/>
    </location>
</feature>
<gene>
    <name evidence="2" type="ORF">AVDCRST_MAG12-2509</name>
</gene>
<feature type="non-terminal residue" evidence="2">
    <location>
        <position position="158"/>
    </location>
</feature>
<evidence type="ECO:0000256" key="1">
    <source>
        <dbReference type="SAM" id="MobiDB-lite"/>
    </source>
</evidence>
<dbReference type="AlphaFoldDB" id="A0A6J4SGU4"/>
<sequence>GWRGGGAAGGARGGRGVGAGGLRREGALGLPGAVDGAVAAMPRGLARVRSGQRGVRRGLSWGAGRSLRPRRRGARVGPGAPVGTAGLDRDGPRPEAVRARDESRPGARGEDGDDRVRPQRRRVLQEDGREAGRRERLRVGWRGTRAAGHGRGADGERL</sequence>
<feature type="compositionally biased region" description="Gly residues" evidence="1">
    <location>
        <begin position="1"/>
        <end position="21"/>
    </location>
</feature>
<dbReference type="EMBL" id="CADCVK010000365">
    <property type="protein sequence ID" value="CAA9498625.1"/>
    <property type="molecule type" value="Genomic_DNA"/>
</dbReference>